<name>A0ABS8TIU5_DATST</name>
<evidence type="ECO:0000313" key="3">
    <source>
        <dbReference type="Proteomes" id="UP000823775"/>
    </source>
</evidence>
<sequence>MTRGRDRVLNKKTSSSSGPDHIYQVQILVSTSSMPVEASGHAITSSVRSEQALGIPNQSNAIRDGAPAHGNVIGETTFSQRNTIGEGESNSGLG</sequence>
<dbReference type="Proteomes" id="UP000823775">
    <property type="component" value="Unassembled WGS sequence"/>
</dbReference>
<reference evidence="2 3" key="1">
    <citation type="journal article" date="2021" name="BMC Genomics">
        <title>Datura genome reveals duplications of psychoactive alkaloid biosynthetic genes and high mutation rate following tissue culture.</title>
        <authorList>
            <person name="Rajewski A."/>
            <person name="Carter-House D."/>
            <person name="Stajich J."/>
            <person name="Litt A."/>
        </authorList>
    </citation>
    <scope>NUCLEOTIDE SEQUENCE [LARGE SCALE GENOMIC DNA]</scope>
    <source>
        <strain evidence="2">AR-01</strain>
    </source>
</reference>
<protein>
    <submittedName>
        <fullName evidence="2">Uncharacterized protein</fullName>
    </submittedName>
</protein>
<evidence type="ECO:0000256" key="1">
    <source>
        <dbReference type="SAM" id="MobiDB-lite"/>
    </source>
</evidence>
<gene>
    <name evidence="2" type="ORF">HAX54_010310</name>
</gene>
<feature type="compositionally biased region" description="Polar residues" evidence="1">
    <location>
        <begin position="74"/>
        <end position="94"/>
    </location>
</feature>
<organism evidence="2 3">
    <name type="scientific">Datura stramonium</name>
    <name type="common">Jimsonweed</name>
    <name type="synonym">Common thornapple</name>
    <dbReference type="NCBI Taxonomy" id="4076"/>
    <lineage>
        <taxon>Eukaryota</taxon>
        <taxon>Viridiplantae</taxon>
        <taxon>Streptophyta</taxon>
        <taxon>Embryophyta</taxon>
        <taxon>Tracheophyta</taxon>
        <taxon>Spermatophyta</taxon>
        <taxon>Magnoliopsida</taxon>
        <taxon>eudicotyledons</taxon>
        <taxon>Gunneridae</taxon>
        <taxon>Pentapetalae</taxon>
        <taxon>asterids</taxon>
        <taxon>lamiids</taxon>
        <taxon>Solanales</taxon>
        <taxon>Solanaceae</taxon>
        <taxon>Solanoideae</taxon>
        <taxon>Datureae</taxon>
        <taxon>Datura</taxon>
    </lineage>
</organism>
<proteinExistence type="predicted"/>
<comment type="caution">
    <text evidence="2">The sequence shown here is derived from an EMBL/GenBank/DDBJ whole genome shotgun (WGS) entry which is preliminary data.</text>
</comment>
<accession>A0ABS8TIU5</accession>
<dbReference type="EMBL" id="JACEIK010001567">
    <property type="protein sequence ID" value="MCD7470432.1"/>
    <property type="molecule type" value="Genomic_DNA"/>
</dbReference>
<keyword evidence="3" id="KW-1185">Reference proteome</keyword>
<evidence type="ECO:0000313" key="2">
    <source>
        <dbReference type="EMBL" id="MCD7470432.1"/>
    </source>
</evidence>
<feature type="region of interest" description="Disordered" evidence="1">
    <location>
        <begin position="56"/>
        <end position="94"/>
    </location>
</feature>